<keyword evidence="2" id="KW-1185">Reference proteome</keyword>
<name>A0A9W7DM07_9STRA</name>
<dbReference type="EMBL" id="BRXZ01003098">
    <property type="protein sequence ID" value="GMH47135.1"/>
    <property type="molecule type" value="Genomic_DNA"/>
</dbReference>
<comment type="caution">
    <text evidence="1">The sequence shown here is derived from an EMBL/GenBank/DDBJ whole genome shotgun (WGS) entry which is preliminary data.</text>
</comment>
<dbReference type="InterPro" id="IPR046341">
    <property type="entry name" value="SET_dom_sf"/>
</dbReference>
<evidence type="ECO:0000313" key="2">
    <source>
        <dbReference type="Proteomes" id="UP001165082"/>
    </source>
</evidence>
<proteinExistence type="predicted"/>
<dbReference type="Proteomes" id="UP001165082">
    <property type="component" value="Unassembled WGS sequence"/>
</dbReference>
<accession>A0A9W7DM07</accession>
<reference evidence="1" key="1">
    <citation type="submission" date="2022-07" db="EMBL/GenBank/DDBJ databases">
        <title>Genome analysis of Parmales, a sister group of diatoms, reveals the evolutionary specialization of diatoms from phago-mixotrophs to photoautotrophs.</title>
        <authorList>
            <person name="Ban H."/>
            <person name="Sato S."/>
            <person name="Yoshikawa S."/>
            <person name="Kazumasa Y."/>
            <person name="Nakamura Y."/>
            <person name="Ichinomiya M."/>
            <person name="Saitoh K."/>
            <person name="Sato N."/>
            <person name="Blanc-Mathieu R."/>
            <person name="Endo H."/>
            <person name="Kuwata A."/>
            <person name="Ogata H."/>
        </authorList>
    </citation>
    <scope>NUCLEOTIDE SEQUENCE</scope>
</reference>
<organism evidence="1 2">
    <name type="scientific">Triparma retinervis</name>
    <dbReference type="NCBI Taxonomy" id="2557542"/>
    <lineage>
        <taxon>Eukaryota</taxon>
        <taxon>Sar</taxon>
        <taxon>Stramenopiles</taxon>
        <taxon>Ochrophyta</taxon>
        <taxon>Bolidophyceae</taxon>
        <taxon>Parmales</taxon>
        <taxon>Triparmaceae</taxon>
        <taxon>Triparma</taxon>
    </lineage>
</organism>
<evidence type="ECO:0008006" key="3">
    <source>
        <dbReference type="Google" id="ProtNLM"/>
    </source>
</evidence>
<feature type="non-terminal residue" evidence="1">
    <location>
        <position position="1"/>
    </location>
</feature>
<dbReference type="SUPFAM" id="SSF82199">
    <property type="entry name" value="SET domain"/>
    <property type="match status" value="1"/>
</dbReference>
<sequence length="167" mass="18730">RYFNVGLIPILDLYNHNSQSPQQILTQYLDSEGNLKGFEMRLSRAHVAGEQIFNEYGDFTPYNLYRQYGIHPSLNVWNNGAFGGGKLAPCFDQVRLRLGESWHRVECIASQGTSTTAEIMVNEIKRGYDVGDLGMVKGAALWIDRNMVFVEPKEGELAVSEGGMVSH</sequence>
<dbReference type="Gene3D" id="3.90.1410.10">
    <property type="entry name" value="set domain protein methyltransferase, domain 1"/>
    <property type="match status" value="1"/>
</dbReference>
<dbReference type="AlphaFoldDB" id="A0A9W7DM07"/>
<gene>
    <name evidence="1" type="ORF">TrRE_jg4897</name>
</gene>
<protein>
    <recommendedName>
        <fullName evidence="3">SET domain-containing protein</fullName>
    </recommendedName>
</protein>
<evidence type="ECO:0000313" key="1">
    <source>
        <dbReference type="EMBL" id="GMH47135.1"/>
    </source>
</evidence>
<dbReference type="OrthoDB" id="341421at2759"/>